<evidence type="ECO:0000256" key="4">
    <source>
        <dbReference type="ARBA" id="ARBA00022723"/>
    </source>
</evidence>
<sequence length="319" mass="34494">MRATRYLRVLLLVGLLLPFAGQADTRLHLVATTGMIGDVVAIIGGDRVDVETLMGPGVDPHLYRQTRRDIVALTRADAVFWHGLALELQLEEFLDRLSGHAPVYAVGEAVPMEARLPAGDFAGQFDPHVWMDPGRWRHVVEAIRDALSELHPAGRDAFAARTDAYLAELAALDAYALEVLGSLPERRRLLVTAHDAFGYLGEAYDLEVVGIQGISTESEAGLARIESLVRLLVERRVPAIFVESSVAERNVRALVEGAEARGRTVVIGGTLFSDAMGAPGSYEGTYLGMLDHNLTTIARALGGQAPPRGRLGRLAEAHP</sequence>
<dbReference type="InterPro" id="IPR006127">
    <property type="entry name" value="ZnuA-like"/>
</dbReference>
<keyword evidence="3 6" id="KW-0813">Transport</keyword>
<proteinExistence type="inferred from homology"/>
<dbReference type="Pfam" id="PF01297">
    <property type="entry name" value="ZnuA"/>
    <property type="match status" value="1"/>
</dbReference>
<name>A0A510X6G2_9GAMM</name>
<dbReference type="GO" id="GO:0030313">
    <property type="term" value="C:cell envelope"/>
    <property type="evidence" value="ECO:0007669"/>
    <property type="project" value="UniProtKB-SubCell"/>
</dbReference>
<dbReference type="PANTHER" id="PTHR42953:SF1">
    <property type="entry name" value="METAL-BINDING PROTEIN HI_0362-RELATED"/>
    <property type="match status" value="1"/>
</dbReference>
<gene>
    <name evidence="8" type="primary">mtsA</name>
    <name evidence="8" type="ORF">HPA02_12920</name>
</gene>
<dbReference type="Proteomes" id="UP000321275">
    <property type="component" value="Unassembled WGS sequence"/>
</dbReference>
<comment type="subcellular location">
    <subcellularLocation>
        <location evidence="1">Cell envelope</location>
    </subcellularLocation>
</comment>
<feature type="signal peptide" evidence="7">
    <location>
        <begin position="1"/>
        <end position="23"/>
    </location>
</feature>
<dbReference type="InterPro" id="IPR006129">
    <property type="entry name" value="AdhesinB"/>
</dbReference>
<dbReference type="PRINTS" id="PR00690">
    <property type="entry name" value="ADHESNFAMILY"/>
</dbReference>
<dbReference type="PANTHER" id="PTHR42953">
    <property type="entry name" value="HIGH-AFFINITY ZINC UPTAKE SYSTEM PROTEIN ZNUA-RELATED"/>
    <property type="match status" value="1"/>
</dbReference>
<evidence type="ECO:0000256" key="5">
    <source>
        <dbReference type="ARBA" id="ARBA00022729"/>
    </source>
</evidence>
<dbReference type="RefSeq" id="WP_146802275.1">
    <property type="nucleotide sequence ID" value="NZ_BJUK01000011.1"/>
</dbReference>
<keyword evidence="4" id="KW-0479">Metal-binding</keyword>
<evidence type="ECO:0000313" key="9">
    <source>
        <dbReference type="Proteomes" id="UP000321275"/>
    </source>
</evidence>
<comment type="similarity">
    <text evidence="2 6">Belongs to the bacterial solute-binding protein 9 family.</text>
</comment>
<comment type="caution">
    <text evidence="8">The sequence shown here is derived from an EMBL/GenBank/DDBJ whole genome shotgun (WGS) entry which is preliminary data.</text>
</comment>
<evidence type="ECO:0000256" key="6">
    <source>
        <dbReference type="RuleBase" id="RU003512"/>
    </source>
</evidence>
<dbReference type="Gene3D" id="3.40.50.1980">
    <property type="entry name" value="Nitrogenase molybdenum iron protein domain"/>
    <property type="match status" value="2"/>
</dbReference>
<evidence type="ECO:0000256" key="1">
    <source>
        <dbReference type="ARBA" id="ARBA00004196"/>
    </source>
</evidence>
<dbReference type="InterPro" id="IPR006128">
    <property type="entry name" value="Lipoprotein_PsaA-like"/>
</dbReference>
<organism evidence="8 9">
    <name type="scientific">Bisbaumannia pacifica</name>
    <dbReference type="NCBI Taxonomy" id="77098"/>
    <lineage>
        <taxon>Bacteria</taxon>
        <taxon>Pseudomonadati</taxon>
        <taxon>Pseudomonadota</taxon>
        <taxon>Gammaproteobacteria</taxon>
        <taxon>Oceanospirillales</taxon>
        <taxon>Halomonadaceae</taxon>
        <taxon>Bisbaumannia</taxon>
    </lineage>
</organism>
<evidence type="ECO:0000256" key="7">
    <source>
        <dbReference type="SAM" id="SignalP"/>
    </source>
</evidence>
<feature type="chain" id="PRO_5022068684" evidence="7">
    <location>
        <begin position="24"/>
        <end position="319"/>
    </location>
</feature>
<reference evidence="8 9" key="1">
    <citation type="submission" date="2019-07" db="EMBL/GenBank/DDBJ databases">
        <title>Whole genome shotgun sequence of Halomonas pacifica NBRC 102220.</title>
        <authorList>
            <person name="Hosoyama A."/>
            <person name="Uohara A."/>
            <person name="Ohji S."/>
            <person name="Ichikawa N."/>
        </authorList>
    </citation>
    <scope>NUCLEOTIDE SEQUENCE [LARGE SCALE GENOMIC DNA]</scope>
    <source>
        <strain evidence="8 9">NBRC 102220</strain>
    </source>
</reference>
<dbReference type="EMBL" id="BJUK01000011">
    <property type="protein sequence ID" value="GEK47009.1"/>
    <property type="molecule type" value="Genomic_DNA"/>
</dbReference>
<dbReference type="InterPro" id="IPR050492">
    <property type="entry name" value="Bact_metal-bind_prot9"/>
</dbReference>
<keyword evidence="5 7" id="KW-0732">Signal</keyword>
<dbReference type="GO" id="GO:0030001">
    <property type="term" value="P:metal ion transport"/>
    <property type="evidence" value="ECO:0007669"/>
    <property type="project" value="InterPro"/>
</dbReference>
<dbReference type="GO" id="GO:0007155">
    <property type="term" value="P:cell adhesion"/>
    <property type="evidence" value="ECO:0007669"/>
    <property type="project" value="InterPro"/>
</dbReference>
<dbReference type="AlphaFoldDB" id="A0A510X6G2"/>
<accession>A0A510X6G2</accession>
<protein>
    <submittedName>
        <fullName evidence="8">Manganese transporter</fullName>
    </submittedName>
</protein>
<dbReference type="SUPFAM" id="SSF53807">
    <property type="entry name" value="Helical backbone' metal receptor"/>
    <property type="match status" value="1"/>
</dbReference>
<evidence type="ECO:0000256" key="3">
    <source>
        <dbReference type="ARBA" id="ARBA00022448"/>
    </source>
</evidence>
<dbReference type="OrthoDB" id="9810636at2"/>
<dbReference type="GO" id="GO:0046872">
    <property type="term" value="F:metal ion binding"/>
    <property type="evidence" value="ECO:0007669"/>
    <property type="project" value="UniProtKB-KW"/>
</dbReference>
<evidence type="ECO:0000256" key="2">
    <source>
        <dbReference type="ARBA" id="ARBA00011028"/>
    </source>
</evidence>
<keyword evidence="9" id="KW-1185">Reference proteome</keyword>
<dbReference type="PRINTS" id="PR00691">
    <property type="entry name" value="ADHESINB"/>
</dbReference>
<evidence type="ECO:0000313" key="8">
    <source>
        <dbReference type="EMBL" id="GEK47009.1"/>
    </source>
</evidence>